<accession>A0A370GCV4</accession>
<reference evidence="1 2" key="1">
    <citation type="submission" date="2018-07" db="EMBL/GenBank/DDBJ databases">
        <title>Genomic Encyclopedia of Type Strains, Phase IV (KMG-IV): sequencing the most valuable type-strain genomes for metagenomic binning, comparative biology and taxonomic classification.</title>
        <authorList>
            <person name="Goeker M."/>
        </authorList>
    </citation>
    <scope>NUCLEOTIDE SEQUENCE [LARGE SCALE GENOMIC DNA]</scope>
    <source>
        <strain evidence="1 2">DSM 44952</strain>
    </source>
</reference>
<evidence type="ECO:0000313" key="1">
    <source>
        <dbReference type="EMBL" id="RDI41541.1"/>
    </source>
</evidence>
<gene>
    <name evidence="1" type="ORF">DFR68_13211</name>
</gene>
<dbReference type="Proteomes" id="UP000255355">
    <property type="component" value="Unassembled WGS sequence"/>
</dbReference>
<organism evidence="1 2">
    <name type="scientific">Nocardia mexicana</name>
    <dbReference type="NCBI Taxonomy" id="279262"/>
    <lineage>
        <taxon>Bacteria</taxon>
        <taxon>Bacillati</taxon>
        <taxon>Actinomycetota</taxon>
        <taxon>Actinomycetes</taxon>
        <taxon>Mycobacteriales</taxon>
        <taxon>Nocardiaceae</taxon>
        <taxon>Nocardia</taxon>
    </lineage>
</organism>
<proteinExistence type="predicted"/>
<protein>
    <submittedName>
        <fullName evidence="1">Uncharacterized protein</fullName>
    </submittedName>
</protein>
<sequence length="132" mass="13711">MRSLRCAVTVAAIALGGCTADQGHDAATPSATPTVAQVANCLSEPETRPARITVTCADANLAVSDIAWSSWTSDSALGSGTQHLNTCEPSCASGQQQSTPVTVRLSAPENDRFTRIEINSQDGSAQVYPLPH</sequence>
<dbReference type="RefSeq" id="WP_147289183.1">
    <property type="nucleotide sequence ID" value="NZ_QQAZ01000032.1"/>
</dbReference>
<name>A0A370GCV4_9NOCA</name>
<comment type="caution">
    <text evidence="1">The sequence shown here is derived from an EMBL/GenBank/DDBJ whole genome shotgun (WGS) entry which is preliminary data.</text>
</comment>
<dbReference type="STRING" id="1210089.GCA_001613165_08007"/>
<dbReference type="PROSITE" id="PS51257">
    <property type="entry name" value="PROKAR_LIPOPROTEIN"/>
    <property type="match status" value="1"/>
</dbReference>
<dbReference type="EMBL" id="QQAZ01000032">
    <property type="protein sequence ID" value="RDI41541.1"/>
    <property type="molecule type" value="Genomic_DNA"/>
</dbReference>
<keyword evidence="2" id="KW-1185">Reference proteome</keyword>
<evidence type="ECO:0000313" key="2">
    <source>
        <dbReference type="Proteomes" id="UP000255355"/>
    </source>
</evidence>
<dbReference type="AlphaFoldDB" id="A0A370GCV4"/>
<dbReference type="OrthoDB" id="5149662at2"/>